<evidence type="ECO:0000256" key="1">
    <source>
        <dbReference type="ARBA" id="ARBA00022491"/>
    </source>
</evidence>
<gene>
    <name evidence="7" type="ORF">C7M71_001255</name>
</gene>
<dbReference type="InterPro" id="IPR036271">
    <property type="entry name" value="Tet_transcr_reg_TetR-rel_C_sf"/>
</dbReference>
<dbReference type="SUPFAM" id="SSF46689">
    <property type="entry name" value="Homeodomain-like"/>
    <property type="match status" value="1"/>
</dbReference>
<evidence type="ECO:0000259" key="6">
    <source>
        <dbReference type="PROSITE" id="PS50977"/>
    </source>
</evidence>
<feature type="domain" description="HTH tetR-type" evidence="6">
    <location>
        <begin position="19"/>
        <end position="79"/>
    </location>
</feature>
<dbReference type="PROSITE" id="PS01081">
    <property type="entry name" value="HTH_TETR_1"/>
    <property type="match status" value="1"/>
</dbReference>
<evidence type="ECO:0000256" key="5">
    <source>
        <dbReference type="PROSITE-ProRule" id="PRU00335"/>
    </source>
</evidence>
<dbReference type="SUPFAM" id="SSF48498">
    <property type="entry name" value="Tetracyclin repressor-like, C-terminal domain"/>
    <property type="match status" value="1"/>
</dbReference>
<dbReference type="Proteomes" id="UP000249340">
    <property type="component" value="Chromosome"/>
</dbReference>
<dbReference type="PANTHER" id="PTHR30055">
    <property type="entry name" value="HTH-TYPE TRANSCRIPTIONAL REGULATOR RUTR"/>
    <property type="match status" value="1"/>
</dbReference>
<dbReference type="InterPro" id="IPR009057">
    <property type="entry name" value="Homeodomain-like_sf"/>
</dbReference>
<dbReference type="PRINTS" id="PR00400">
    <property type="entry name" value="TETREPRESSOR"/>
</dbReference>
<dbReference type="InterPro" id="IPR001647">
    <property type="entry name" value="HTH_TetR"/>
</dbReference>
<keyword evidence="4" id="KW-0804">Transcription</keyword>
<accession>A0A345SRF5</accession>
<sequence>MAAQAKRTASPRRRRARGSITSEEILRGAFTLCEADGVDGLSMPRLAQHLDVGVTSIYWYFKSKEDLLDALTEEAFKRLYGQMPPLEGRTWEEVLREFFTNFRSILRTDDVLCDLSIMRGASYSDDTITLTWSRIEEILEVLVGAGFSEESASYAYFTLSVYTRGSLMVERMMRAHGLAEGTSSPRAHLASKMPIMSREVERHSWNMVSDDDFAFGVENNLRGLRALLAADRKAAKAGAASK</sequence>
<evidence type="ECO:0000256" key="2">
    <source>
        <dbReference type="ARBA" id="ARBA00023015"/>
    </source>
</evidence>
<dbReference type="InterPro" id="IPR050109">
    <property type="entry name" value="HTH-type_TetR-like_transc_reg"/>
</dbReference>
<keyword evidence="3 5" id="KW-0238">DNA-binding</keyword>
<keyword evidence="1" id="KW-0678">Repressor</keyword>
<dbReference type="AlphaFoldDB" id="A0A345SRF5"/>
<dbReference type="PANTHER" id="PTHR30055:SF207">
    <property type="entry name" value="HTH-TYPE TRANSCRIPTIONAL REPRESSOR FATR"/>
    <property type="match status" value="1"/>
</dbReference>
<proteinExistence type="predicted"/>
<dbReference type="InterPro" id="IPR003012">
    <property type="entry name" value="Tet_transcr_reg_TetR"/>
</dbReference>
<dbReference type="Gene3D" id="1.10.357.10">
    <property type="entry name" value="Tetracycline Repressor, domain 2"/>
    <property type="match status" value="1"/>
</dbReference>
<dbReference type="KEGG" id="stri:C7M71_001255"/>
<dbReference type="Gene3D" id="1.10.10.60">
    <property type="entry name" value="Homeodomain-like"/>
    <property type="match status" value="1"/>
</dbReference>
<dbReference type="EMBL" id="CP031264">
    <property type="protein sequence ID" value="AXI76310.1"/>
    <property type="molecule type" value="Genomic_DNA"/>
</dbReference>
<keyword evidence="2" id="KW-0805">Transcription regulation</keyword>
<name>A0A345SRF5_9ACTN</name>
<feature type="DNA-binding region" description="H-T-H motif" evidence="5">
    <location>
        <begin position="42"/>
        <end position="61"/>
    </location>
</feature>
<reference evidence="8" key="1">
    <citation type="submission" date="2018-07" db="EMBL/GenBank/DDBJ databases">
        <title>Streptacidiphilus bronchialis DSM 106435 chromosome.</title>
        <authorList>
            <person name="Batra D."/>
            <person name="Gulvik C.A."/>
        </authorList>
    </citation>
    <scope>NUCLEOTIDE SEQUENCE [LARGE SCALE GENOMIC DNA]</scope>
    <source>
        <strain evidence="8">DSM 106435</strain>
    </source>
</reference>
<dbReference type="GO" id="GO:0046677">
    <property type="term" value="P:response to antibiotic"/>
    <property type="evidence" value="ECO:0007669"/>
    <property type="project" value="InterPro"/>
</dbReference>
<dbReference type="RefSeq" id="WP_111489119.1">
    <property type="nucleotide sequence ID" value="NZ_CP031264.1"/>
</dbReference>
<dbReference type="Pfam" id="PF00440">
    <property type="entry name" value="TetR_N"/>
    <property type="match status" value="1"/>
</dbReference>
<keyword evidence="8" id="KW-1185">Reference proteome</keyword>
<dbReference type="GO" id="GO:0000976">
    <property type="term" value="F:transcription cis-regulatory region binding"/>
    <property type="evidence" value="ECO:0007669"/>
    <property type="project" value="TreeGrafter"/>
</dbReference>
<dbReference type="Pfam" id="PF02909">
    <property type="entry name" value="TetR_C_1"/>
    <property type="match status" value="1"/>
</dbReference>
<protein>
    <submittedName>
        <fullName evidence="7">TetR family transcriptional regulator</fullName>
    </submittedName>
</protein>
<organism evidence="7 8">
    <name type="scientific">Peterkaempfera bronchialis</name>
    <dbReference type="NCBI Taxonomy" id="2126346"/>
    <lineage>
        <taxon>Bacteria</taxon>
        <taxon>Bacillati</taxon>
        <taxon>Actinomycetota</taxon>
        <taxon>Actinomycetes</taxon>
        <taxon>Kitasatosporales</taxon>
        <taxon>Streptomycetaceae</taxon>
        <taxon>Peterkaempfera</taxon>
    </lineage>
</organism>
<dbReference type="InterPro" id="IPR023772">
    <property type="entry name" value="DNA-bd_HTH_TetR-type_CS"/>
</dbReference>
<dbReference type="GO" id="GO:0045892">
    <property type="term" value="P:negative regulation of DNA-templated transcription"/>
    <property type="evidence" value="ECO:0007669"/>
    <property type="project" value="InterPro"/>
</dbReference>
<evidence type="ECO:0000256" key="4">
    <source>
        <dbReference type="ARBA" id="ARBA00023163"/>
    </source>
</evidence>
<dbReference type="OrthoDB" id="4427109at2"/>
<dbReference type="PROSITE" id="PS50977">
    <property type="entry name" value="HTH_TETR_2"/>
    <property type="match status" value="1"/>
</dbReference>
<evidence type="ECO:0000313" key="7">
    <source>
        <dbReference type="EMBL" id="AXI76310.1"/>
    </source>
</evidence>
<dbReference type="GO" id="GO:0003700">
    <property type="term" value="F:DNA-binding transcription factor activity"/>
    <property type="evidence" value="ECO:0007669"/>
    <property type="project" value="TreeGrafter"/>
</dbReference>
<evidence type="ECO:0000256" key="3">
    <source>
        <dbReference type="ARBA" id="ARBA00023125"/>
    </source>
</evidence>
<evidence type="ECO:0000313" key="8">
    <source>
        <dbReference type="Proteomes" id="UP000249340"/>
    </source>
</evidence>
<dbReference type="InterPro" id="IPR004111">
    <property type="entry name" value="Repressor_TetR_C"/>
</dbReference>